<proteinExistence type="predicted"/>
<feature type="transmembrane region" description="Helical" evidence="2">
    <location>
        <begin position="219"/>
        <end position="239"/>
    </location>
</feature>
<gene>
    <name evidence="3" type="ORF">MYCIT1_LOCUS30489</name>
</gene>
<evidence type="ECO:0000313" key="3">
    <source>
        <dbReference type="EMBL" id="CAK5280059.1"/>
    </source>
</evidence>
<dbReference type="EMBL" id="CAVNYO010000440">
    <property type="protein sequence ID" value="CAK5280059.1"/>
    <property type="molecule type" value="Genomic_DNA"/>
</dbReference>
<keyword evidence="2" id="KW-0472">Membrane</keyword>
<keyword evidence="2" id="KW-1133">Transmembrane helix</keyword>
<reference evidence="3" key="1">
    <citation type="submission" date="2023-11" db="EMBL/GenBank/DDBJ databases">
        <authorList>
            <person name="De Vega J J."/>
            <person name="De Vega J J."/>
        </authorList>
    </citation>
    <scope>NUCLEOTIDE SEQUENCE</scope>
</reference>
<feature type="transmembrane region" description="Helical" evidence="2">
    <location>
        <begin position="153"/>
        <end position="171"/>
    </location>
</feature>
<evidence type="ECO:0000256" key="1">
    <source>
        <dbReference type="SAM" id="MobiDB-lite"/>
    </source>
</evidence>
<keyword evidence="2" id="KW-0812">Transmembrane</keyword>
<dbReference type="Proteomes" id="UP001295794">
    <property type="component" value="Unassembled WGS sequence"/>
</dbReference>
<evidence type="ECO:0000256" key="2">
    <source>
        <dbReference type="SAM" id="Phobius"/>
    </source>
</evidence>
<keyword evidence="4" id="KW-1185">Reference proteome</keyword>
<feature type="transmembrane region" description="Helical" evidence="2">
    <location>
        <begin position="20"/>
        <end position="42"/>
    </location>
</feature>
<feature type="transmembrane region" description="Helical" evidence="2">
    <location>
        <begin position="251"/>
        <end position="270"/>
    </location>
</feature>
<evidence type="ECO:0000313" key="4">
    <source>
        <dbReference type="Proteomes" id="UP001295794"/>
    </source>
</evidence>
<protein>
    <submittedName>
        <fullName evidence="3">Uncharacterized protein</fullName>
    </submittedName>
</protein>
<organism evidence="3 4">
    <name type="scientific">Mycena citricolor</name>
    <dbReference type="NCBI Taxonomy" id="2018698"/>
    <lineage>
        <taxon>Eukaryota</taxon>
        <taxon>Fungi</taxon>
        <taxon>Dikarya</taxon>
        <taxon>Basidiomycota</taxon>
        <taxon>Agaricomycotina</taxon>
        <taxon>Agaricomycetes</taxon>
        <taxon>Agaricomycetidae</taxon>
        <taxon>Agaricales</taxon>
        <taxon>Marasmiineae</taxon>
        <taxon>Mycenaceae</taxon>
        <taxon>Mycena</taxon>
    </lineage>
</organism>
<accession>A0AAD2K750</accession>
<feature type="region of interest" description="Disordered" evidence="1">
    <location>
        <begin position="108"/>
        <end position="138"/>
    </location>
</feature>
<feature type="transmembrane region" description="Helical" evidence="2">
    <location>
        <begin position="183"/>
        <end position="207"/>
    </location>
</feature>
<name>A0AAD2K750_9AGAR</name>
<comment type="caution">
    <text evidence="3">The sequence shown here is derived from an EMBL/GenBank/DDBJ whole genome shotgun (WGS) entry which is preliminary data.</text>
</comment>
<dbReference type="AlphaFoldDB" id="A0AAD2K750"/>
<sequence>MSLLELVLVGGEPARAYDLLPSTVFSAAYALLVPFTLSRYAFKRSRSTIQSSLSMLFAFRAALCVHPESVNRDSLNEYTQISFVLGYLSLPDSLIGVVRTVLVNATRPPPKHGAGSPPHVPPKLTSANASGWKGSRDTAPTDRATLRFWFRRWSNVLTVVFCASLLISAMAGKCAASQTPRYLRYASTVSSLVIVFSEQAILLWAAWKVPRVDLRAVRYLSTLVAILWSPTIYRVAVLSSAADQNSASAKAAFYIFQVMAEWSVACVLCVSDVRQICNLGLQGDVRFWDETPAAKVTGLT</sequence>